<keyword evidence="1" id="KW-0863">Zinc-finger</keyword>
<evidence type="ECO:0000256" key="1">
    <source>
        <dbReference type="PROSITE-ProRule" id="PRU00047"/>
    </source>
</evidence>
<dbReference type="Pfam" id="PF25479">
    <property type="entry name" value="Vts1"/>
    <property type="match status" value="1"/>
</dbReference>
<proteinExistence type="predicted"/>
<gene>
    <name evidence="5" type="primary">LOC117565464</name>
</gene>
<feature type="region of interest" description="Disordered" evidence="2">
    <location>
        <begin position="424"/>
        <end position="448"/>
    </location>
</feature>
<dbReference type="Gene3D" id="4.10.60.10">
    <property type="entry name" value="Zinc finger, CCHC-type"/>
    <property type="match status" value="1"/>
</dbReference>
<dbReference type="Pfam" id="PF26034">
    <property type="entry name" value="PHAT_SMAUG"/>
    <property type="match status" value="1"/>
</dbReference>
<feature type="compositionally biased region" description="Low complexity" evidence="2">
    <location>
        <begin position="588"/>
        <end position="599"/>
    </location>
</feature>
<protein>
    <submittedName>
        <fullName evidence="5">Myb-like protein AA</fullName>
    </submittedName>
</protein>
<dbReference type="InterPro" id="IPR001878">
    <property type="entry name" value="Znf_CCHC"/>
</dbReference>
<evidence type="ECO:0000313" key="5">
    <source>
        <dbReference type="RefSeq" id="XP_034100460.1"/>
    </source>
</evidence>
<evidence type="ECO:0000313" key="4">
    <source>
        <dbReference type="Proteomes" id="UP000515160"/>
    </source>
</evidence>
<keyword evidence="4" id="KW-1185">Reference proteome</keyword>
<keyword evidence="1" id="KW-0479">Metal-binding</keyword>
<feature type="compositionally biased region" description="Low complexity" evidence="2">
    <location>
        <begin position="329"/>
        <end position="345"/>
    </location>
</feature>
<reference evidence="5" key="1">
    <citation type="submission" date="2025-08" db="UniProtKB">
        <authorList>
            <consortium name="RefSeq"/>
        </authorList>
    </citation>
    <scope>IDENTIFICATION</scope>
    <source>
        <strain evidence="5">15112-1751.03</strain>
        <tissue evidence="5">Whole Adult</tissue>
    </source>
</reference>
<feature type="compositionally biased region" description="Low complexity" evidence="2">
    <location>
        <begin position="172"/>
        <end position="210"/>
    </location>
</feature>
<feature type="compositionally biased region" description="Low complexity" evidence="2">
    <location>
        <begin position="482"/>
        <end position="504"/>
    </location>
</feature>
<feature type="region of interest" description="Disordered" evidence="2">
    <location>
        <begin position="164"/>
        <end position="210"/>
    </location>
</feature>
<dbReference type="PANTHER" id="PTHR16195:SF16">
    <property type="entry name" value="ZINC FINGER CCHC DOMAIN-CONTAINING PROTEIN 14"/>
    <property type="match status" value="1"/>
</dbReference>
<sequence>MICPKDVLQWFKTLESYKRIDTMCSLLEACLPFELRFLGTCLEELGRRDSPEFRSMELRANNPQDLATDMHNCQKGEPTDIKIRRKMALYLAMIRACNRSCVTEIFRTLECWGERDFASMSDQDTLLELLLVYTMAARHPVFSYHQHTKCGEILAKIKEVKRVTDETTQTESPPQQQQQQPPQLQQQQHPQLVLHQQQQQPGQSQPQPSYHPQMVQMLQTPQGTTPMIFSQHWPKLMPSNEVDGMSHLMPSNITIPADSNAIAAAAGAWSMRSMYAAPPPPQHGQQSSMDHQVPPPPQASSPMLSSQQSSPSSSRTTSPQRERVGSAPLQQQQQQQQQLRSLSQRITGGVKNVRRPSVETTPPPPSSSSSIGSGDPNMSAQHGKHMDESISESGGTSTGASLPSIIRNSFPRAVHQRINANAYMSPHQQQQQQQSPVSQQSQQQQQQHYQMNNYIKPSTIVYTMHNMHINDDGSGSMRSINSSKSAATTGSESGSSNGSCGEISPPETPTPLSMHCTVGSGMPLVPGYQQPQPQQQQQHQQQQKQHHLSYKQQQQMNLQQRLNGRNGVEKSYQQIYTTSNPSDAQSLQQQQQQQQQQQALLISPSAVSTPTTTVILQPQQQPQPTATAYNTATYPYHTASPRGPPQTLIQAHNAPPPQALHHPFRFPLAPPHNGELLYPAYHTGLAFSPVPVTAATAGAPTALAGGQMRNSAATVAVVSTNAVTVQTQTPTSQHQQQQQQLLAATVPTTPYTTMNVCPITGVSSGITQKVISCYNCGSQTHSGRDCQEASMEDVTRSATYKLDYSTSTNPSGGGIPDTSIEHKEAPGNILKSVTGTTPTPSSATVVSGIGK</sequence>
<dbReference type="OrthoDB" id="6361509at2759"/>
<dbReference type="Proteomes" id="UP000515160">
    <property type="component" value="Chromosome 2L"/>
</dbReference>
<dbReference type="GO" id="GO:0003676">
    <property type="term" value="F:nucleic acid binding"/>
    <property type="evidence" value="ECO:0007669"/>
    <property type="project" value="InterPro"/>
</dbReference>
<feature type="compositionally biased region" description="Low complexity" evidence="2">
    <location>
        <begin position="428"/>
        <end position="447"/>
    </location>
</feature>
<feature type="compositionally biased region" description="Low complexity" evidence="2">
    <location>
        <begin position="528"/>
        <end position="543"/>
    </location>
</feature>
<feature type="region of interest" description="Disordered" evidence="2">
    <location>
        <begin position="275"/>
        <end position="403"/>
    </location>
</feature>
<organism evidence="4 5">
    <name type="scientific">Drosophila albomicans</name>
    <name type="common">Fruit fly</name>
    <dbReference type="NCBI Taxonomy" id="7291"/>
    <lineage>
        <taxon>Eukaryota</taxon>
        <taxon>Metazoa</taxon>
        <taxon>Ecdysozoa</taxon>
        <taxon>Arthropoda</taxon>
        <taxon>Hexapoda</taxon>
        <taxon>Insecta</taxon>
        <taxon>Pterygota</taxon>
        <taxon>Neoptera</taxon>
        <taxon>Endopterygota</taxon>
        <taxon>Diptera</taxon>
        <taxon>Brachycera</taxon>
        <taxon>Muscomorpha</taxon>
        <taxon>Ephydroidea</taxon>
        <taxon>Drosophilidae</taxon>
        <taxon>Drosophila</taxon>
    </lineage>
</organism>
<dbReference type="RefSeq" id="XP_034100460.1">
    <property type="nucleotide sequence ID" value="XM_034244569.2"/>
</dbReference>
<accession>A0A6P8WQN5</accession>
<dbReference type="AlphaFoldDB" id="A0A6P8WQN5"/>
<feature type="region of interest" description="Disordered" evidence="2">
    <location>
        <begin position="579"/>
        <end position="599"/>
    </location>
</feature>
<dbReference type="GO" id="GO:0008270">
    <property type="term" value="F:zinc ion binding"/>
    <property type="evidence" value="ECO:0007669"/>
    <property type="project" value="UniProtKB-KW"/>
</dbReference>
<feature type="compositionally biased region" description="Low complexity" evidence="2">
    <location>
        <begin position="832"/>
        <end position="851"/>
    </location>
</feature>
<keyword evidence="1" id="KW-0862">Zinc</keyword>
<dbReference type="InterPro" id="IPR058599">
    <property type="entry name" value="PHAT_Smg/ZCCHC2-like"/>
</dbReference>
<feature type="compositionally biased region" description="Low complexity" evidence="2">
    <location>
        <begin position="391"/>
        <end position="401"/>
    </location>
</feature>
<feature type="domain" description="CCHC-type" evidence="3">
    <location>
        <begin position="773"/>
        <end position="788"/>
    </location>
</feature>
<feature type="region of interest" description="Disordered" evidence="2">
    <location>
        <begin position="472"/>
        <end position="557"/>
    </location>
</feature>
<name>A0A6P8WQN5_DROAB</name>
<dbReference type="GeneID" id="117565464"/>
<dbReference type="PROSITE" id="PS50158">
    <property type="entry name" value="ZF_CCHC"/>
    <property type="match status" value="1"/>
</dbReference>
<feature type="compositionally biased region" description="Low complexity" evidence="2">
    <location>
        <begin position="300"/>
        <end position="319"/>
    </location>
</feature>
<evidence type="ECO:0000259" key="3">
    <source>
        <dbReference type="PROSITE" id="PS50158"/>
    </source>
</evidence>
<dbReference type="InterPro" id="IPR042344">
    <property type="entry name" value="ZCCHC14"/>
</dbReference>
<dbReference type="PANTHER" id="PTHR16195">
    <property type="entry name" value="ZINC FINGER CCHC DOMAIN CONTAINING PROTEIN"/>
    <property type="match status" value="1"/>
</dbReference>
<feature type="region of interest" description="Disordered" evidence="2">
    <location>
        <begin position="829"/>
        <end position="851"/>
    </location>
</feature>
<evidence type="ECO:0000256" key="2">
    <source>
        <dbReference type="SAM" id="MobiDB-lite"/>
    </source>
</evidence>
<dbReference type="InterPro" id="IPR057327">
    <property type="entry name" value="Vts1_dom"/>
</dbReference>